<dbReference type="EMBL" id="CYKH01001435">
    <property type="protein sequence ID" value="CUI14638.1"/>
    <property type="molecule type" value="Genomic_DNA"/>
</dbReference>
<feature type="region of interest" description="Disordered" evidence="2">
    <location>
        <begin position="1"/>
        <end position="24"/>
    </location>
</feature>
<feature type="domain" description="FERM" evidence="3">
    <location>
        <begin position="549"/>
        <end position="838"/>
    </location>
</feature>
<dbReference type="Pfam" id="PF09379">
    <property type="entry name" value="FERM_N"/>
    <property type="match status" value="1"/>
</dbReference>
<dbReference type="SUPFAM" id="SSF52047">
    <property type="entry name" value="RNI-like"/>
    <property type="match status" value="2"/>
</dbReference>
<dbReference type="SMART" id="SM00295">
    <property type="entry name" value="B41"/>
    <property type="match status" value="1"/>
</dbReference>
<dbReference type="InterPro" id="IPR052394">
    <property type="entry name" value="LRR-containing"/>
</dbReference>
<dbReference type="Gene3D" id="3.80.10.10">
    <property type="entry name" value="Ribonuclease Inhibitor"/>
    <property type="match status" value="4"/>
</dbReference>
<dbReference type="InterPro" id="IPR014352">
    <property type="entry name" value="FERM/acyl-CoA-bd_prot_sf"/>
</dbReference>
<dbReference type="PANTHER" id="PTHR24114:SF2">
    <property type="entry name" value="F-BOX DOMAIN-CONTAINING PROTEIN-RELATED"/>
    <property type="match status" value="1"/>
</dbReference>
<feature type="region of interest" description="Disordered" evidence="2">
    <location>
        <begin position="500"/>
        <end position="523"/>
    </location>
</feature>
<keyword evidence="5" id="KW-1185">Reference proteome</keyword>
<dbReference type="InterPro" id="IPR018979">
    <property type="entry name" value="FERM_N"/>
</dbReference>
<evidence type="ECO:0000259" key="3">
    <source>
        <dbReference type="PROSITE" id="PS50057"/>
    </source>
</evidence>
<evidence type="ECO:0000313" key="4">
    <source>
        <dbReference type="EMBL" id="CUI14638.1"/>
    </source>
</evidence>
<evidence type="ECO:0000256" key="2">
    <source>
        <dbReference type="SAM" id="MobiDB-lite"/>
    </source>
</evidence>
<accession>A0A0S4KG18</accession>
<dbReference type="InterPro" id="IPR000299">
    <property type="entry name" value="FERM_domain"/>
</dbReference>
<name>A0A0S4KG18_BODSA</name>
<dbReference type="OrthoDB" id="120976at2759"/>
<dbReference type="Gene3D" id="3.10.20.90">
    <property type="entry name" value="Phosphatidylinositol 3-kinase Catalytic Subunit, Chain A, domain 1"/>
    <property type="match status" value="1"/>
</dbReference>
<sequence>MSRLQPTGAAGSTIALPTPAGRRPQTCPSWMTKEEFEVSRSDPYRAFDAAQQKIRELQQRVTVSKNINKTLLADPKYQFGQAVQNFEKLKSEHIQLNDVYNDLEAVHETLQEVCEVLRGDKHQLLVELNAVKREITIQKIENEQIDLKQRQLRAYNESLDLKLRSQEQQLASLDDDEKDAGKQHVALRNEVAALEATCQNLSLQSSSLSDLRQHLDTTRVSQDRAIQSLEREVQSKAQEMIQHDTQLWEFKRDLSARILALQKKAQEAQDELLRLHRLSEHEINTLASQNRALNDELKNTADALFATRREKTDFSTAAKREVHQRREEIQQCLSVLDLVERQNQGLESSILRMMEQNRLSEKQIVEKDNLNNKNLIEQANFISMVHMELQTTREDLYILKARLCHSCRGTILADELEEERIAIASQPQQPAQQRNAITYANPNASSPSRLHDNAVKPMEFDHNGLPIVPHNDAEKGRVDEELRRTREALEALNRQLLQERAQREKERRDEEELRRQEEEDRQARLVEEEAKRRRAKDDERKLAAGEEAYTYTVRFVDGTRKKVDAFPSDLVRDVISRVCAKAGIRFHDVFYLAHSVNENSVLGAVDRFLDKNKTLEQESITPKSNLVFKYKHFKRHRRWGDVVAQEWFFRQIHQSVISEYYPASEKLAVELASFEVQAVFGDFSGRKRHAYLLRVGLDSYLPVSVSAHEYEYWQERLFQLHKNRKGLSPIESRNLYIDAFATQSPYWGMTFFDVRDRENRPFIAGIAEDGLYILSASKREVLSILRFHDLLGWERSHNGIFVKKKGSAKMTLYGSSKLQSKEMVDLLNEYYMMLPQDVRDQLGIVVDNAEELRARLPPWEAFDNPITNRKRPVEFYSRLEHMKSAYMAHCLDPDEQGKKREPIGKFTTMIDRALDSNKKLDDFDLSDADPPIDDWQWTAIVEVLQYTMEQYTPTDTDQWTENIDLRKLSLASSMQQLTQHSVPNVCTFIRKFRHLTHVNLSGIPLDSGRDITAALVTLADLDTLILKNCKIHPRSFQSIMMVFGIQPSRLRVLDVEHNTLNHAALTPLCDVMKGDNCVLTELNVGHNKVEITGLEQLMETMRYKRNLRVLDFSGNPGGLGQANKFGDLIASRSNLTDLTLTSSNLKGVQAVRLSQELKGNGEIRRLNLSNNPIGDGLTRQRQSGSGEITRDYPAEFFSFLDVSSHSNVEVLILEKCSLQEDAGQALASVLHNNTKLTELVVRGNELAKANYFLPPAWNDMLAVNHYITKLDLSANFIGYQGTMKVFASLLRNRSIVELTLDGNALTQYPPHTDHVELVSFLENNTTIKMLSMCSMLLRDDLLVRLGEGLRRNRSLTKFLANNNEFTVRGVGEFARCLPDNTTLVHLDLSCKSVQISDELYLQAYKTLIESSNLETVLL</sequence>
<organism evidence="4 5">
    <name type="scientific">Bodo saltans</name>
    <name type="common">Flagellated protozoan</name>
    <dbReference type="NCBI Taxonomy" id="75058"/>
    <lineage>
        <taxon>Eukaryota</taxon>
        <taxon>Discoba</taxon>
        <taxon>Euglenozoa</taxon>
        <taxon>Kinetoplastea</taxon>
        <taxon>Metakinetoplastina</taxon>
        <taxon>Eubodonida</taxon>
        <taxon>Bodonidae</taxon>
        <taxon>Bodo</taxon>
    </lineage>
</organism>
<reference evidence="5" key="1">
    <citation type="submission" date="2015-09" db="EMBL/GenBank/DDBJ databases">
        <authorList>
            <consortium name="Pathogen Informatics"/>
        </authorList>
    </citation>
    <scope>NUCLEOTIDE SEQUENCE [LARGE SCALE GENOMIC DNA]</scope>
    <source>
        <strain evidence="5">Lake Konstanz</strain>
    </source>
</reference>
<evidence type="ECO:0000313" key="5">
    <source>
        <dbReference type="Proteomes" id="UP000051952"/>
    </source>
</evidence>
<protein>
    <submittedName>
        <fullName evidence="4">Ribonuclease inhibitor, putative</fullName>
    </submittedName>
</protein>
<keyword evidence="1" id="KW-0175">Coiled coil</keyword>
<dbReference type="Proteomes" id="UP000051952">
    <property type="component" value="Unassembled WGS sequence"/>
</dbReference>
<dbReference type="InterPro" id="IPR019748">
    <property type="entry name" value="FERM_central"/>
</dbReference>
<evidence type="ECO:0000256" key="1">
    <source>
        <dbReference type="SAM" id="Coils"/>
    </source>
</evidence>
<dbReference type="InterPro" id="IPR032675">
    <property type="entry name" value="LRR_dom_sf"/>
</dbReference>
<dbReference type="SUPFAM" id="SSF47031">
    <property type="entry name" value="Second domain of FERM"/>
    <property type="match status" value="1"/>
</dbReference>
<dbReference type="InterPro" id="IPR035963">
    <property type="entry name" value="FERM_2"/>
</dbReference>
<dbReference type="InterPro" id="IPR001611">
    <property type="entry name" value="Leu-rich_rpt"/>
</dbReference>
<dbReference type="CDD" id="cd01765">
    <property type="entry name" value="FERM_F0_F1"/>
    <property type="match status" value="1"/>
</dbReference>
<dbReference type="Pfam" id="PF13516">
    <property type="entry name" value="LRR_6"/>
    <property type="match status" value="1"/>
</dbReference>
<gene>
    <name evidence="4" type="ORF">BSAL_08540</name>
</gene>
<dbReference type="VEuPathDB" id="TriTrypDB:BSAL_08540"/>
<dbReference type="OMA" id="QWTENID"/>
<feature type="coiled-coil region" evidence="1">
    <location>
        <begin position="156"/>
        <end position="303"/>
    </location>
</feature>
<dbReference type="CDD" id="cd14473">
    <property type="entry name" value="FERM_B-lobe"/>
    <property type="match status" value="1"/>
</dbReference>
<dbReference type="Pfam" id="PF00373">
    <property type="entry name" value="FERM_M"/>
    <property type="match status" value="1"/>
</dbReference>
<dbReference type="Gene3D" id="1.20.80.10">
    <property type="match status" value="1"/>
</dbReference>
<proteinExistence type="predicted"/>
<dbReference type="InterPro" id="IPR019749">
    <property type="entry name" value="Band_41_domain"/>
</dbReference>
<dbReference type="PANTHER" id="PTHR24114">
    <property type="entry name" value="LEUCINE RICH REPEAT FAMILY PROTEIN"/>
    <property type="match status" value="1"/>
</dbReference>
<dbReference type="PROSITE" id="PS50057">
    <property type="entry name" value="FERM_3"/>
    <property type="match status" value="1"/>
</dbReference>
<dbReference type="SMART" id="SM00368">
    <property type="entry name" value="LRR_RI"/>
    <property type="match status" value="6"/>
</dbReference>